<name>A0AB35U572_9FIRM</name>
<dbReference type="PANTHER" id="PTHR33545">
    <property type="entry name" value="UPF0750 MEMBRANE PROTEIN YITT-RELATED"/>
    <property type="match status" value="1"/>
</dbReference>
<organism evidence="7 8">
    <name type="scientific">Grylomicrobium aquisgranensis</name>
    <dbReference type="NCBI Taxonomy" id="2926318"/>
    <lineage>
        <taxon>Bacteria</taxon>
        <taxon>Bacillati</taxon>
        <taxon>Bacillota</taxon>
        <taxon>Erysipelotrichia</taxon>
        <taxon>Erysipelotrichales</taxon>
        <taxon>Erysipelotrichaceae</taxon>
        <taxon>Grylomicrobium</taxon>
    </lineage>
</organism>
<keyword evidence="3 6" id="KW-0812">Transmembrane</keyword>
<dbReference type="AlphaFoldDB" id="A0AB35U572"/>
<dbReference type="Pfam" id="PF02588">
    <property type="entry name" value="YitT_membrane"/>
    <property type="match status" value="1"/>
</dbReference>
<evidence type="ECO:0000313" key="7">
    <source>
        <dbReference type="EMBL" id="MDX8420070.1"/>
    </source>
</evidence>
<dbReference type="InterPro" id="IPR051461">
    <property type="entry name" value="UPF0750_membrane"/>
</dbReference>
<dbReference type="InterPro" id="IPR003740">
    <property type="entry name" value="YitT"/>
</dbReference>
<evidence type="ECO:0000256" key="1">
    <source>
        <dbReference type="ARBA" id="ARBA00004651"/>
    </source>
</evidence>
<evidence type="ECO:0000256" key="2">
    <source>
        <dbReference type="ARBA" id="ARBA00022475"/>
    </source>
</evidence>
<evidence type="ECO:0000256" key="4">
    <source>
        <dbReference type="ARBA" id="ARBA00022989"/>
    </source>
</evidence>
<evidence type="ECO:0000256" key="3">
    <source>
        <dbReference type="ARBA" id="ARBA00022692"/>
    </source>
</evidence>
<dbReference type="EMBL" id="JALBUR010000021">
    <property type="protein sequence ID" value="MDX8420070.1"/>
    <property type="molecule type" value="Genomic_DNA"/>
</dbReference>
<feature type="transmembrane region" description="Helical" evidence="6">
    <location>
        <begin position="77"/>
        <end position="94"/>
    </location>
</feature>
<proteinExistence type="predicted"/>
<keyword evidence="8" id="KW-1185">Reference proteome</keyword>
<keyword evidence="4 6" id="KW-1133">Transmembrane helix</keyword>
<dbReference type="PANTHER" id="PTHR33545:SF10">
    <property type="entry name" value="UPF0750 MEMBRANE PROTEIN YPJC"/>
    <property type="match status" value="1"/>
</dbReference>
<sequence>MKRWKNDLIMIAGACILSFGLFNVHQQSGITEGGELGTELLLNHWFGISPSLTSAIFDTVLYLLGAFVLGRGFVRNAFLSTASFSLSYRLWEWVGPVLPDLSDMPLAAAVLGALFVGFGCGMVVRIGGACGGDDVLALLLHRKLRLPLGRCYFLADAVVLLLSLSYLPRTNILFSFVTVTLSSWLVGRVSSFRIPEDLVPDT</sequence>
<feature type="transmembrane region" description="Helical" evidence="6">
    <location>
        <begin position="106"/>
        <end position="127"/>
    </location>
</feature>
<feature type="transmembrane region" description="Helical" evidence="6">
    <location>
        <begin position="148"/>
        <end position="166"/>
    </location>
</feature>
<keyword evidence="5 6" id="KW-0472">Membrane</keyword>
<reference evidence="7 8" key="1">
    <citation type="submission" date="2022-03" db="EMBL/GenBank/DDBJ databases">
        <title>Novel taxa within the pig intestine.</title>
        <authorList>
            <person name="Wylensek D."/>
            <person name="Bishof K."/>
            <person name="Afrizal A."/>
            <person name="Clavel T."/>
        </authorList>
    </citation>
    <scope>NUCLEOTIDE SEQUENCE [LARGE SCALE GENOMIC DNA]</scope>
    <source>
        <strain evidence="7 8">CLA-KB-P133</strain>
    </source>
</reference>
<accession>A0AB35U572</accession>
<gene>
    <name evidence="7" type="ORF">MOZ60_08180</name>
</gene>
<protein>
    <submittedName>
        <fullName evidence="7">YitT family protein</fullName>
    </submittedName>
</protein>
<evidence type="ECO:0000313" key="8">
    <source>
        <dbReference type="Proteomes" id="UP001286174"/>
    </source>
</evidence>
<feature type="transmembrane region" description="Helical" evidence="6">
    <location>
        <begin position="50"/>
        <end position="70"/>
    </location>
</feature>
<dbReference type="GO" id="GO:0005886">
    <property type="term" value="C:plasma membrane"/>
    <property type="evidence" value="ECO:0007669"/>
    <property type="project" value="UniProtKB-SubCell"/>
</dbReference>
<comment type="caution">
    <text evidence="7">The sequence shown here is derived from an EMBL/GenBank/DDBJ whole genome shotgun (WGS) entry which is preliminary data.</text>
</comment>
<dbReference type="Proteomes" id="UP001286174">
    <property type="component" value="Unassembled WGS sequence"/>
</dbReference>
<keyword evidence="2" id="KW-1003">Cell membrane</keyword>
<comment type="subcellular location">
    <subcellularLocation>
        <location evidence="1">Cell membrane</location>
        <topology evidence="1">Multi-pass membrane protein</topology>
    </subcellularLocation>
</comment>
<evidence type="ECO:0000256" key="5">
    <source>
        <dbReference type="ARBA" id="ARBA00023136"/>
    </source>
</evidence>
<evidence type="ECO:0000256" key="6">
    <source>
        <dbReference type="SAM" id="Phobius"/>
    </source>
</evidence>